<keyword evidence="3" id="KW-1185">Reference proteome</keyword>
<feature type="compositionally biased region" description="Low complexity" evidence="1">
    <location>
        <begin position="467"/>
        <end position="489"/>
    </location>
</feature>
<reference evidence="2 3" key="2">
    <citation type="journal article" date="2019" name="G3 (Bethesda)">
        <title>Hybrid Assembly of the Genome of the Entomopathogenic Nematode Steinernema carpocapsae Identifies the X-Chromosome.</title>
        <authorList>
            <person name="Serra L."/>
            <person name="Macchietto M."/>
            <person name="Macias-Munoz A."/>
            <person name="McGill C.J."/>
            <person name="Rodriguez I.M."/>
            <person name="Rodriguez B."/>
            <person name="Murad R."/>
            <person name="Mortazavi A."/>
        </authorList>
    </citation>
    <scope>NUCLEOTIDE SEQUENCE [LARGE SCALE GENOMIC DNA]</scope>
    <source>
        <strain evidence="2 3">ALL</strain>
    </source>
</reference>
<name>A0A4U5P873_STECR</name>
<feature type="compositionally biased region" description="Low complexity" evidence="1">
    <location>
        <begin position="401"/>
        <end position="447"/>
    </location>
</feature>
<dbReference type="OrthoDB" id="5785718at2759"/>
<reference evidence="2 3" key="1">
    <citation type="journal article" date="2015" name="Genome Biol.">
        <title>Comparative genomics of Steinernema reveals deeply conserved gene regulatory networks.</title>
        <authorList>
            <person name="Dillman A.R."/>
            <person name="Macchietto M."/>
            <person name="Porter C.F."/>
            <person name="Rogers A."/>
            <person name="Williams B."/>
            <person name="Antoshechkin I."/>
            <person name="Lee M.M."/>
            <person name="Goodwin Z."/>
            <person name="Lu X."/>
            <person name="Lewis E.E."/>
            <person name="Goodrich-Blair H."/>
            <person name="Stock S.P."/>
            <person name="Adams B.J."/>
            <person name="Sternberg P.W."/>
            <person name="Mortazavi A."/>
        </authorList>
    </citation>
    <scope>NUCLEOTIDE SEQUENCE [LARGE SCALE GENOMIC DNA]</scope>
    <source>
        <strain evidence="2 3">ALL</strain>
    </source>
</reference>
<dbReference type="EMBL" id="AZBU02000002">
    <property type="protein sequence ID" value="TKR92428.1"/>
    <property type="molecule type" value="Genomic_DNA"/>
</dbReference>
<dbReference type="AlphaFoldDB" id="A0A4U5P873"/>
<feature type="region of interest" description="Disordered" evidence="1">
    <location>
        <begin position="398"/>
        <end position="447"/>
    </location>
</feature>
<dbReference type="Proteomes" id="UP000298663">
    <property type="component" value="Unassembled WGS sequence"/>
</dbReference>
<comment type="caution">
    <text evidence="2">The sequence shown here is derived from an EMBL/GenBank/DDBJ whole genome shotgun (WGS) entry which is preliminary data.</text>
</comment>
<dbReference type="STRING" id="34508.A0A4U5P873"/>
<evidence type="ECO:0000313" key="3">
    <source>
        <dbReference type="Proteomes" id="UP000298663"/>
    </source>
</evidence>
<feature type="region of interest" description="Disordered" evidence="1">
    <location>
        <begin position="465"/>
        <end position="492"/>
    </location>
</feature>
<protein>
    <recommendedName>
        <fullName evidence="4">BTB domain-containing protein</fullName>
    </recommendedName>
</protein>
<evidence type="ECO:0008006" key="4">
    <source>
        <dbReference type="Google" id="ProtNLM"/>
    </source>
</evidence>
<evidence type="ECO:0000313" key="2">
    <source>
        <dbReference type="EMBL" id="TKR92428.1"/>
    </source>
</evidence>
<organism evidence="2 3">
    <name type="scientific">Steinernema carpocapsae</name>
    <name type="common">Entomopathogenic nematode</name>
    <dbReference type="NCBI Taxonomy" id="34508"/>
    <lineage>
        <taxon>Eukaryota</taxon>
        <taxon>Metazoa</taxon>
        <taxon>Ecdysozoa</taxon>
        <taxon>Nematoda</taxon>
        <taxon>Chromadorea</taxon>
        <taxon>Rhabditida</taxon>
        <taxon>Tylenchina</taxon>
        <taxon>Panagrolaimomorpha</taxon>
        <taxon>Strongyloidoidea</taxon>
        <taxon>Steinernematidae</taxon>
        <taxon>Steinernema</taxon>
    </lineage>
</organism>
<sequence length="552" mass="60930">MDSPGTSSQASTPRSNRRLIQSDEVVFRYRWPVRVSQRVINAETGDTIILNISQPFCTSYSGVLFTWTLRLHDDYAVNETGGYDGNGTQVNVSLYYKDGPGVDVCLKGVTISVADSEDRPVFSNLKIGGEEWTKGSGWPVKHSEAAGQVFSNFIRQNVGKTVYITADLRMSTSDFDPLNYLPSLDSPSATLQLICEQLVNEVVDKTLRIPEVDLMDPSTDHFAIHRKIFLFSCGEITKRFNETSYSGKLHPKTIQNVLSHIYFKKLMEPSISCIEDLIQLLEGIHEVHLPALKREVERFICNKVLLEDEEPGLQYVKQALLLATRYDLVVVRMMASGIILDRFNIEDNMNYIREELAQVAVQLPFRSIPSMSDDDESSADEMLIGSVLDSLQTLSRRMRRVSMSPSNSGSTPTTPLTLNPLSKASQNSVSSSSTSSSERSTVTVTIKPTSSSSIKIGRFRSEILVDSPNSSSSSSPDSSAETSPSVTAAPPAPFKRRMQRIMFADCSQEAVVPTSNEILDAVFTEENLLLPSDDQITIGRNGTAPGLAKISP</sequence>
<evidence type="ECO:0000256" key="1">
    <source>
        <dbReference type="SAM" id="MobiDB-lite"/>
    </source>
</evidence>
<accession>A0A4U5P873</accession>
<gene>
    <name evidence="2" type="ORF">L596_007081</name>
</gene>
<proteinExistence type="predicted"/>